<name>A0A6P2Q8M7_BURL3</name>
<gene>
    <name evidence="1" type="ORF">BLA6863_05736</name>
</gene>
<organism evidence="1 2">
    <name type="scientific">Burkholderia lata (strain ATCC 17760 / DSM 23089 / LMG 22485 / NCIMB 9086 / R18194 / 383)</name>
    <dbReference type="NCBI Taxonomy" id="482957"/>
    <lineage>
        <taxon>Bacteria</taxon>
        <taxon>Pseudomonadati</taxon>
        <taxon>Pseudomonadota</taxon>
        <taxon>Betaproteobacteria</taxon>
        <taxon>Burkholderiales</taxon>
        <taxon>Burkholderiaceae</taxon>
        <taxon>Burkholderia</taxon>
        <taxon>Burkholderia cepacia complex</taxon>
    </lineage>
</organism>
<dbReference type="EMBL" id="CABVPY010000049">
    <property type="protein sequence ID" value="VWC18544.1"/>
    <property type="molecule type" value="Genomic_DNA"/>
</dbReference>
<evidence type="ECO:0000313" key="2">
    <source>
        <dbReference type="Proteomes" id="UP000494170"/>
    </source>
</evidence>
<accession>A0A6P2Q8M7</accession>
<dbReference type="Proteomes" id="UP000494170">
    <property type="component" value="Unassembled WGS sequence"/>
</dbReference>
<dbReference type="AlphaFoldDB" id="A0A6P2Q8M7"/>
<evidence type="ECO:0000313" key="1">
    <source>
        <dbReference type="EMBL" id="VWC18544.1"/>
    </source>
</evidence>
<proteinExistence type="predicted"/>
<protein>
    <submittedName>
        <fullName evidence="1">Integrase</fullName>
    </submittedName>
</protein>
<reference evidence="1 2" key="1">
    <citation type="submission" date="2019-09" db="EMBL/GenBank/DDBJ databases">
        <authorList>
            <person name="Depoorter E."/>
        </authorList>
    </citation>
    <scope>NUCLEOTIDE SEQUENCE [LARGE SCALE GENOMIC DNA]</scope>
    <source>
        <strain evidence="1">LMG 6863</strain>
    </source>
</reference>
<sequence>MTDDFFPSRLDTMIDLHHPFAVLATRMPWAQIEASVAPLFAHRDRAGVVTEGIDLFGTAPQLAGAGVSTAGRPRLRIRLMHRQLEQMATYPTIRLALRVILLTMVRKSELIEAT</sequence>